<proteinExistence type="predicted"/>
<accession>A0ABY8I480</accession>
<evidence type="ECO:0000313" key="1">
    <source>
        <dbReference type="EMBL" id="WFR79650.1"/>
    </source>
</evidence>
<gene>
    <name evidence="1" type="ORF">P9875_00255</name>
</gene>
<dbReference type="Proteomes" id="UP001219584">
    <property type="component" value="Chromosome"/>
</dbReference>
<evidence type="ECO:0000313" key="2">
    <source>
        <dbReference type="Proteomes" id="UP001219584"/>
    </source>
</evidence>
<reference evidence="1 2" key="1">
    <citation type="submission" date="2023-04" db="EMBL/GenBank/DDBJ databases">
        <title>Nanopore sequencing of Janthinobacterium from water.</title>
        <authorList>
            <person name="Ciuchcinski K."/>
            <person name="Rokowska A."/>
            <person name="Dziewit L."/>
        </authorList>
    </citation>
    <scope>NUCLEOTIDE SEQUENCE [LARGE SCALE GENOMIC DNA]</scope>
    <source>
        <strain evidence="1 2">DEMB2</strain>
    </source>
</reference>
<keyword evidence="2" id="KW-1185">Reference proteome</keyword>
<dbReference type="RefSeq" id="WP_035823006.1">
    <property type="nucleotide sequence ID" value="NZ_CP121464.1"/>
</dbReference>
<organism evidence="1 2">
    <name type="scientific">Janthinobacterium rivuli</name>
    <dbReference type="NCBI Taxonomy" id="2751478"/>
    <lineage>
        <taxon>Bacteria</taxon>
        <taxon>Pseudomonadati</taxon>
        <taxon>Pseudomonadota</taxon>
        <taxon>Betaproteobacteria</taxon>
        <taxon>Burkholderiales</taxon>
        <taxon>Oxalobacteraceae</taxon>
        <taxon>Janthinobacterium</taxon>
    </lineage>
</organism>
<sequence>MISNTQVVHGTGSFNTSGYSLKRASRDIAAASNVAVAALDIAALENSRMHGAAPKCSRNNLECIVGPSTVLSSM</sequence>
<name>A0ABY8I480_9BURK</name>
<dbReference type="EMBL" id="CP121464">
    <property type="protein sequence ID" value="WFR79650.1"/>
    <property type="molecule type" value="Genomic_DNA"/>
</dbReference>
<protein>
    <submittedName>
        <fullName evidence="1">Uncharacterized protein</fullName>
    </submittedName>
</protein>